<dbReference type="AlphaFoldDB" id="A0A175VU23"/>
<dbReference type="EMBL" id="LCTW02000374">
    <property type="protein sequence ID" value="KXX74224.1"/>
    <property type="molecule type" value="Genomic_DNA"/>
</dbReference>
<feature type="transmembrane region" description="Helical" evidence="2">
    <location>
        <begin position="721"/>
        <end position="745"/>
    </location>
</feature>
<protein>
    <submittedName>
        <fullName evidence="3">Uncharacterized protein</fullName>
    </submittedName>
</protein>
<keyword evidence="2" id="KW-0472">Membrane</keyword>
<dbReference type="VEuPathDB" id="FungiDB:MMYC01_208841"/>
<keyword evidence="2" id="KW-1133">Transmembrane helix</keyword>
<feature type="compositionally biased region" description="Basic and acidic residues" evidence="1">
    <location>
        <begin position="819"/>
        <end position="840"/>
    </location>
</feature>
<sequence>MGDLSIGEVSGLIAAGVFVLQTSLSIIFPATLVGFVREENTAVTWSVLGRCLQASPWPTLLRTDAAAHNGVQRRVSYGIMLQTAIVVLVSVAAIVTPLGLYQPIELGGQELNVFQFVKDDSPFGYGTPTRLEGPFTRDCGGAAPCPGAWRNETCVQEGLLERCTVVGSRAIPDIWRSTFRDGASQVSESVSSIFDIQWRSQVNASDPYSPEGWYLKSGYRQIDIVTLDPAIRLVDGLIVDAQNGGIGFRNHTVPVPVHEYGSTWSEDILFIEPETQCVDLNVTFDFQLSLPGTNRFVARDLALTDRGGFSALSRTSPNLSLPKHGNGQGPLDLREQAYKAAWANNFLTLVYFNATDPNPNNITRLDVNPGMAFLSDPPVRDINKTICVTDKPNAFAIEYQAIRSSLYYGEYLRMPRNESDPTDNPHGIRYNEFHRASTICAGGSHGSPANINSSMVGCGLLYGSARRTDGGSELSPQPGSKWSVPVYSCAATIRASIRTVTFQHNGTGLAALKVLSAQPKTYPTANDAPLWAVENMHNTMLSDAQPLWGILPTTTPSQEQHPLQLNLTTLRQPTLRLPGIVTADSISGGLDYVSDKSGQNLPGVDFYMQALQNTFTIRRPGGVGYASYGDYSGMTGLALYRKWQVLSASAAGAAQIINLVWTDIAANAVVGTKGWGLDDPAAASGAASASSGQAAGGKGDAAAVMVPVTVYRRRLRYELPYMVPAIVVVVLAVGVLGTWLVLLGMGRTGPGKMRQLLDATSPGRILGGFLWPGKVATLRGTNDWVKSVGTKRVVVGAASGGAVAVAATEGDGVQEEDVKEDREESIQLMTEDRAAVNDER</sequence>
<comment type="caution">
    <text evidence="3">The sequence shown here is derived from an EMBL/GenBank/DDBJ whole genome shotgun (WGS) entry which is preliminary data.</text>
</comment>
<gene>
    <name evidence="3" type="ORF">MMYC01_208841</name>
</gene>
<evidence type="ECO:0000313" key="4">
    <source>
        <dbReference type="Proteomes" id="UP000078237"/>
    </source>
</evidence>
<feature type="transmembrane region" description="Helical" evidence="2">
    <location>
        <begin position="79"/>
        <end position="101"/>
    </location>
</feature>
<dbReference type="STRING" id="100816.A0A175VU23"/>
<feature type="region of interest" description="Disordered" evidence="1">
    <location>
        <begin position="808"/>
        <end position="840"/>
    </location>
</feature>
<evidence type="ECO:0000256" key="1">
    <source>
        <dbReference type="SAM" id="MobiDB-lite"/>
    </source>
</evidence>
<dbReference type="Proteomes" id="UP000078237">
    <property type="component" value="Unassembled WGS sequence"/>
</dbReference>
<reference evidence="3 4" key="1">
    <citation type="journal article" date="2016" name="Genome Announc.">
        <title>Genome Sequence of Madurella mycetomatis mm55, Isolated from a Human Mycetoma Case in Sudan.</title>
        <authorList>
            <person name="Smit S."/>
            <person name="Derks M.F."/>
            <person name="Bervoets S."/>
            <person name="Fahal A."/>
            <person name="van Leeuwen W."/>
            <person name="van Belkum A."/>
            <person name="van de Sande W.W."/>
        </authorList>
    </citation>
    <scope>NUCLEOTIDE SEQUENCE [LARGE SCALE GENOMIC DNA]</scope>
    <source>
        <strain evidence="4">mm55</strain>
    </source>
</reference>
<dbReference type="OrthoDB" id="3034003at2759"/>
<evidence type="ECO:0000313" key="3">
    <source>
        <dbReference type="EMBL" id="KXX74224.1"/>
    </source>
</evidence>
<proteinExistence type="predicted"/>
<keyword evidence="2" id="KW-0812">Transmembrane</keyword>
<organism evidence="3 4">
    <name type="scientific">Madurella mycetomatis</name>
    <dbReference type="NCBI Taxonomy" id="100816"/>
    <lineage>
        <taxon>Eukaryota</taxon>
        <taxon>Fungi</taxon>
        <taxon>Dikarya</taxon>
        <taxon>Ascomycota</taxon>
        <taxon>Pezizomycotina</taxon>
        <taxon>Sordariomycetes</taxon>
        <taxon>Sordariomycetidae</taxon>
        <taxon>Sordariales</taxon>
        <taxon>Sordariales incertae sedis</taxon>
        <taxon>Madurella</taxon>
    </lineage>
</organism>
<name>A0A175VU23_9PEZI</name>
<keyword evidence="4" id="KW-1185">Reference proteome</keyword>
<evidence type="ECO:0000256" key="2">
    <source>
        <dbReference type="SAM" id="Phobius"/>
    </source>
</evidence>
<feature type="transmembrane region" description="Helical" evidence="2">
    <location>
        <begin position="12"/>
        <end position="36"/>
    </location>
</feature>
<accession>A0A175VU23</accession>